<dbReference type="InterPro" id="IPR012675">
    <property type="entry name" value="Beta-grasp_dom_sf"/>
</dbReference>
<dbReference type="InterPro" id="IPR045600">
    <property type="entry name" value="RelA/SpoT_AH_RIS"/>
</dbReference>
<dbReference type="Gene3D" id="3.10.20.30">
    <property type="match status" value="1"/>
</dbReference>
<dbReference type="EMBL" id="MUZR01000029">
    <property type="protein sequence ID" value="OOC09931.1"/>
    <property type="molecule type" value="Genomic_DNA"/>
</dbReference>
<dbReference type="RefSeq" id="WP_077244378.1">
    <property type="nucleotide sequence ID" value="NZ_MUZR01000029.1"/>
</dbReference>
<feature type="domain" description="TGS" evidence="9">
    <location>
        <begin position="388"/>
        <end position="449"/>
    </location>
</feature>
<dbReference type="STRING" id="252474.B1A74_08530"/>
<dbReference type="CDD" id="cd04876">
    <property type="entry name" value="ACT_RelA-SpoT"/>
    <property type="match status" value="1"/>
</dbReference>
<evidence type="ECO:0000256" key="3">
    <source>
        <dbReference type="ARBA" id="ARBA00029754"/>
    </source>
</evidence>
<evidence type="ECO:0000256" key="4">
    <source>
        <dbReference type="ARBA" id="ARBA00032407"/>
    </source>
</evidence>
<dbReference type="SUPFAM" id="SSF81301">
    <property type="entry name" value="Nucleotidyltransferase"/>
    <property type="match status" value="1"/>
</dbReference>
<reference evidence="10 11" key="1">
    <citation type="submission" date="2017-02" db="EMBL/GenBank/DDBJ databases">
        <title>Genomic diversity within the haloalkaliphilic genus Thioalkalivibrio.</title>
        <authorList>
            <person name="Ahn A.-C."/>
            <person name="Meier-Kolthoff J."/>
            <person name="Overmars L."/>
            <person name="Richter M."/>
            <person name="Woyke T."/>
            <person name="Sorokin D.Y."/>
            <person name="Muyzer G."/>
        </authorList>
    </citation>
    <scope>NUCLEOTIDE SEQUENCE [LARGE SCALE GENOMIC DNA]</scope>
    <source>
        <strain evidence="10 11">HL17</strain>
    </source>
</reference>
<dbReference type="Pfam" id="PF13328">
    <property type="entry name" value="HD_4"/>
    <property type="match status" value="1"/>
</dbReference>
<dbReference type="PROSITE" id="PS51671">
    <property type="entry name" value="ACT"/>
    <property type="match status" value="1"/>
</dbReference>
<feature type="compositionally biased region" description="Basic and acidic residues" evidence="7">
    <location>
        <begin position="553"/>
        <end position="562"/>
    </location>
</feature>
<accession>A0A1V2ZY36</accession>
<comment type="pathway">
    <text evidence="2">Purine metabolism.</text>
</comment>
<dbReference type="GO" id="GO:0005886">
    <property type="term" value="C:plasma membrane"/>
    <property type="evidence" value="ECO:0007669"/>
    <property type="project" value="TreeGrafter"/>
</dbReference>
<dbReference type="CDD" id="cd01668">
    <property type="entry name" value="TGS_RSH"/>
    <property type="match status" value="1"/>
</dbReference>
<dbReference type="Pfam" id="PF04607">
    <property type="entry name" value="RelA_SpoT"/>
    <property type="match status" value="1"/>
</dbReference>
<evidence type="ECO:0000256" key="1">
    <source>
        <dbReference type="ARBA" id="ARBA00019852"/>
    </source>
</evidence>
<comment type="similarity">
    <text evidence="6">Belongs to the relA/spoT family.</text>
</comment>
<name>A0A1V2ZY36_9GAMM</name>
<feature type="compositionally biased region" description="Basic and acidic residues" evidence="7">
    <location>
        <begin position="571"/>
        <end position="586"/>
    </location>
</feature>
<feature type="compositionally biased region" description="Pro residues" evidence="7">
    <location>
        <begin position="740"/>
        <end position="751"/>
    </location>
</feature>
<keyword evidence="11" id="KW-1185">Reference proteome</keyword>
<dbReference type="AlphaFoldDB" id="A0A1V2ZY36"/>
<dbReference type="PROSITE" id="PS51880">
    <property type="entry name" value="TGS"/>
    <property type="match status" value="1"/>
</dbReference>
<comment type="function">
    <text evidence="6">In eubacteria ppGpp (guanosine 3'-diphosphate 5'-diphosphate) is a mediator of the stringent response that coordinates a variety of cellular activities in response to changes in nutritional abundance.</text>
</comment>
<keyword evidence="10" id="KW-0418">Kinase</keyword>
<dbReference type="GO" id="GO:0015969">
    <property type="term" value="P:guanosine tetraphosphate metabolic process"/>
    <property type="evidence" value="ECO:0007669"/>
    <property type="project" value="InterPro"/>
</dbReference>
<dbReference type="InterPro" id="IPR004095">
    <property type="entry name" value="TGS"/>
</dbReference>
<dbReference type="PANTHER" id="PTHR21262:SF31">
    <property type="entry name" value="GTP PYROPHOSPHOKINASE"/>
    <property type="match status" value="1"/>
</dbReference>
<evidence type="ECO:0000256" key="7">
    <source>
        <dbReference type="SAM" id="MobiDB-lite"/>
    </source>
</evidence>
<dbReference type="SUPFAM" id="SSF109604">
    <property type="entry name" value="HD-domain/PDEase-like"/>
    <property type="match status" value="1"/>
</dbReference>
<dbReference type="GO" id="GO:0008728">
    <property type="term" value="F:GTP diphosphokinase activity"/>
    <property type="evidence" value="ECO:0007669"/>
    <property type="project" value="TreeGrafter"/>
</dbReference>
<dbReference type="CDD" id="cd05399">
    <property type="entry name" value="NT_Rel-Spo_like"/>
    <property type="match status" value="1"/>
</dbReference>
<dbReference type="InterPro" id="IPR004811">
    <property type="entry name" value="RelA/Spo_fam"/>
</dbReference>
<dbReference type="FunFam" id="3.30.460.10:FF:000001">
    <property type="entry name" value="GTP pyrophosphokinase RelA"/>
    <property type="match status" value="1"/>
</dbReference>
<dbReference type="Proteomes" id="UP000189177">
    <property type="component" value="Unassembled WGS sequence"/>
</dbReference>
<proteinExistence type="inferred from homology"/>
<evidence type="ECO:0000256" key="5">
    <source>
        <dbReference type="ARBA" id="ARBA00033308"/>
    </source>
</evidence>
<evidence type="ECO:0000256" key="2">
    <source>
        <dbReference type="ARBA" id="ARBA00025704"/>
    </source>
</evidence>
<feature type="domain" description="ACT" evidence="8">
    <location>
        <begin position="659"/>
        <end position="734"/>
    </location>
</feature>
<dbReference type="GO" id="GO:0016301">
    <property type="term" value="F:kinase activity"/>
    <property type="evidence" value="ECO:0007669"/>
    <property type="project" value="UniProtKB-KW"/>
</dbReference>
<dbReference type="InterPro" id="IPR045865">
    <property type="entry name" value="ACT-like_dom_sf"/>
</dbReference>
<evidence type="ECO:0000256" key="6">
    <source>
        <dbReference type="RuleBase" id="RU003847"/>
    </source>
</evidence>
<dbReference type="PANTHER" id="PTHR21262">
    <property type="entry name" value="GUANOSINE-3',5'-BIS DIPHOSPHATE 3'-PYROPHOSPHOHYDROLASE"/>
    <property type="match status" value="1"/>
</dbReference>
<dbReference type="OrthoDB" id="9805041at2"/>
<dbReference type="FunFam" id="3.10.20.30:FF:000002">
    <property type="entry name" value="GTP pyrophosphokinase (RelA/SpoT)"/>
    <property type="match status" value="1"/>
</dbReference>
<feature type="region of interest" description="Disordered" evidence="7">
    <location>
        <begin position="553"/>
        <end position="586"/>
    </location>
</feature>
<comment type="caution">
    <text evidence="10">The sequence shown here is derived from an EMBL/GenBank/DDBJ whole genome shotgun (WGS) entry which is preliminary data.</text>
</comment>
<dbReference type="InterPro" id="IPR012676">
    <property type="entry name" value="TGS-like"/>
</dbReference>
<evidence type="ECO:0000313" key="11">
    <source>
        <dbReference type="Proteomes" id="UP000189177"/>
    </source>
</evidence>
<dbReference type="Pfam" id="PF13291">
    <property type="entry name" value="ACT_4"/>
    <property type="match status" value="1"/>
</dbReference>
<dbReference type="Gene3D" id="3.30.70.260">
    <property type="match status" value="1"/>
</dbReference>
<dbReference type="SUPFAM" id="SSF81271">
    <property type="entry name" value="TGS-like"/>
    <property type="match status" value="1"/>
</dbReference>
<dbReference type="InterPro" id="IPR007685">
    <property type="entry name" value="RelA_SpoT"/>
</dbReference>
<dbReference type="SUPFAM" id="SSF55021">
    <property type="entry name" value="ACT-like"/>
    <property type="match status" value="1"/>
</dbReference>
<dbReference type="Gene3D" id="1.10.3210.10">
    <property type="entry name" value="Hypothetical protein af1432"/>
    <property type="match status" value="1"/>
</dbReference>
<sequence length="751" mass="84128">MRHSLLTNTELRGLDRDQLLRRLAGGDAPDGALASALDRALEAVDTAGLEAHALDVAEILRHLNVDRQTLIATLLVPVFLAGHADAKALRRDYGERVAQLTENVSALVRRRFETPAGRPEQAERLRRMLMAMVDDVRAVLIKLGFRVQHLRLVVKEPDTGARALAQETLDVIAPLANRLGVGQLKWEMEDLSLRILEPETYRDIARGLEEDRTEREEYVARFTRMLEKHLADAGIEARVFGRPKHIYSIWKKMQRKNTSLSELYDLRATRVIVDRLATCYTVLGVVHNHWRHLPGEFDDYIANPKDNGYQSLHTAVVGPEGKVVEVQIRTREMDEFAELGVAAHWRYKEGGREDRALNQAITSLRQLLETDGSDQNLLDEIQSEPLHQRVFVLTPQGDVLDLAQGATPLDFAYAVHTEVGHRCRGAKVDGRIVPLTHRLRSGERVEVLTAREGGPSRDWLNPNLGYLNTSRARAKVRTWFRQQHQDEHLATGKQLFDRECQRLGLHERIPDLDRDELARQMKYPGFDELMIALGAGDITTGQIAGRLAQMIRERREREKASEEAPAAPSPRRREGRRDGDAADHNAEDIRIRGVGGLLTTRAQCCDPQPGDPIIGFITRGAGVSVHRDDCPNILHLPEDKRARLIPVSWGDEPETEIVSLELEAQDRPGLFAEVGGVFSQSGINLLRVNTQTDPEDRSVRMELEAEVTDLGELSGLFDRLHSLDNVYEVRRVSPGGCSDTPPPPAGPDAGP</sequence>
<dbReference type="InterPro" id="IPR033655">
    <property type="entry name" value="TGS_RelA/SpoT"/>
</dbReference>
<evidence type="ECO:0000259" key="9">
    <source>
        <dbReference type="PROSITE" id="PS51880"/>
    </source>
</evidence>
<dbReference type="Pfam" id="PF02824">
    <property type="entry name" value="TGS"/>
    <property type="match status" value="1"/>
</dbReference>
<evidence type="ECO:0000313" key="10">
    <source>
        <dbReference type="EMBL" id="OOC09931.1"/>
    </source>
</evidence>
<dbReference type="NCBIfam" id="TIGR00691">
    <property type="entry name" value="spoT_relA"/>
    <property type="match status" value="1"/>
</dbReference>
<dbReference type="Gene3D" id="3.30.460.10">
    <property type="entry name" value="Beta Polymerase, domain 2"/>
    <property type="match status" value="1"/>
</dbReference>
<dbReference type="GO" id="GO:0015949">
    <property type="term" value="P:nucleobase-containing small molecule interconversion"/>
    <property type="evidence" value="ECO:0007669"/>
    <property type="project" value="UniProtKB-ARBA"/>
</dbReference>
<dbReference type="GO" id="GO:0042594">
    <property type="term" value="P:response to starvation"/>
    <property type="evidence" value="ECO:0007669"/>
    <property type="project" value="TreeGrafter"/>
</dbReference>
<keyword evidence="10" id="KW-0808">Transferase</keyword>
<dbReference type="InterPro" id="IPR043519">
    <property type="entry name" value="NT_sf"/>
</dbReference>
<dbReference type="SMART" id="SM00954">
    <property type="entry name" value="RelA_SpoT"/>
    <property type="match status" value="1"/>
</dbReference>
<evidence type="ECO:0000259" key="8">
    <source>
        <dbReference type="PROSITE" id="PS51671"/>
    </source>
</evidence>
<organism evidence="10 11">
    <name type="scientific">Thioalkalivibrio halophilus</name>
    <dbReference type="NCBI Taxonomy" id="252474"/>
    <lineage>
        <taxon>Bacteria</taxon>
        <taxon>Pseudomonadati</taxon>
        <taxon>Pseudomonadota</taxon>
        <taxon>Gammaproteobacteria</taxon>
        <taxon>Chromatiales</taxon>
        <taxon>Ectothiorhodospiraceae</taxon>
        <taxon>Thioalkalivibrio</taxon>
    </lineage>
</organism>
<gene>
    <name evidence="10" type="primary">relA</name>
    <name evidence="10" type="ORF">B1A74_08530</name>
</gene>
<dbReference type="GO" id="GO:0008893">
    <property type="term" value="F:guanosine-3',5'-bis(diphosphate) 3'-diphosphatase activity"/>
    <property type="evidence" value="ECO:0007669"/>
    <property type="project" value="TreeGrafter"/>
</dbReference>
<dbReference type="Pfam" id="PF19296">
    <property type="entry name" value="RelA_AH_RIS"/>
    <property type="match status" value="1"/>
</dbReference>
<feature type="region of interest" description="Disordered" evidence="7">
    <location>
        <begin position="731"/>
        <end position="751"/>
    </location>
</feature>
<protein>
    <recommendedName>
        <fullName evidence="1">GTP pyrophosphokinase</fullName>
    </recommendedName>
    <alternativeName>
        <fullName evidence="4">(p)ppGpp synthase</fullName>
    </alternativeName>
    <alternativeName>
        <fullName evidence="3">ATP:GTP 3'-pyrophosphotransferase</fullName>
    </alternativeName>
    <alternativeName>
        <fullName evidence="5">ppGpp synthase I</fullName>
    </alternativeName>
</protein>
<dbReference type="InterPro" id="IPR002912">
    <property type="entry name" value="ACT_dom"/>
</dbReference>